<protein>
    <submittedName>
        <fullName evidence="2 3">Uncharacterized protein</fullName>
    </submittedName>
</protein>
<dbReference type="EnsemblPlants" id="KEH19651">
    <property type="protein sequence ID" value="KEH19651"/>
    <property type="gene ID" value="MTR_8g465850"/>
</dbReference>
<reference evidence="2 4" key="2">
    <citation type="journal article" date="2014" name="BMC Genomics">
        <title>An improved genome release (version Mt4.0) for the model legume Medicago truncatula.</title>
        <authorList>
            <person name="Tang H."/>
            <person name="Krishnakumar V."/>
            <person name="Bidwell S."/>
            <person name="Rosen B."/>
            <person name="Chan A."/>
            <person name="Zhou S."/>
            <person name="Gentzbittel L."/>
            <person name="Childs K.L."/>
            <person name="Yandell M."/>
            <person name="Gundlach H."/>
            <person name="Mayer K.F."/>
            <person name="Schwartz D.C."/>
            <person name="Town C.D."/>
        </authorList>
    </citation>
    <scope>GENOME REANNOTATION</scope>
    <source>
        <strain evidence="2">A17</strain>
        <strain evidence="3 4">cv. Jemalong A17</strain>
    </source>
</reference>
<gene>
    <name evidence="2" type="ordered locus">MTR_8g465850</name>
</gene>
<dbReference type="Proteomes" id="UP000002051">
    <property type="component" value="Chromosome 8"/>
</dbReference>
<evidence type="ECO:0000256" key="1">
    <source>
        <dbReference type="SAM" id="MobiDB-lite"/>
    </source>
</evidence>
<evidence type="ECO:0000313" key="2">
    <source>
        <dbReference type="EMBL" id="KEH19651.1"/>
    </source>
</evidence>
<name>A0A072TR05_MEDTR</name>
<dbReference type="EMBL" id="CM001224">
    <property type="protein sequence ID" value="KEH19651.1"/>
    <property type="molecule type" value="Genomic_DNA"/>
</dbReference>
<feature type="region of interest" description="Disordered" evidence="1">
    <location>
        <begin position="59"/>
        <end position="79"/>
    </location>
</feature>
<sequence>MGHGLNYSTVNTHPSSVNIKTENKSPKTCLNNVLVQKSENASTKLLQYTLEEGRKMKLTKKEKNGVNGRQPIFRHGGRR</sequence>
<evidence type="ECO:0000313" key="4">
    <source>
        <dbReference type="Proteomes" id="UP000002051"/>
    </source>
</evidence>
<reference evidence="3" key="3">
    <citation type="submission" date="2015-04" db="UniProtKB">
        <authorList>
            <consortium name="EnsemblPlants"/>
        </authorList>
    </citation>
    <scope>IDENTIFICATION</scope>
    <source>
        <strain evidence="3">cv. Jemalong A17</strain>
    </source>
</reference>
<feature type="region of interest" description="Disordered" evidence="1">
    <location>
        <begin position="1"/>
        <end position="24"/>
    </location>
</feature>
<reference evidence="2 4" key="1">
    <citation type="journal article" date="2011" name="Nature">
        <title>The Medicago genome provides insight into the evolution of rhizobial symbioses.</title>
        <authorList>
            <person name="Young N.D."/>
            <person name="Debelle F."/>
            <person name="Oldroyd G.E."/>
            <person name="Geurts R."/>
            <person name="Cannon S.B."/>
            <person name="Udvardi M.K."/>
            <person name="Benedito V.A."/>
            <person name="Mayer K.F."/>
            <person name="Gouzy J."/>
            <person name="Schoof H."/>
            <person name="Van de Peer Y."/>
            <person name="Proost S."/>
            <person name="Cook D.R."/>
            <person name="Meyers B.C."/>
            <person name="Spannagl M."/>
            <person name="Cheung F."/>
            <person name="De Mita S."/>
            <person name="Krishnakumar V."/>
            <person name="Gundlach H."/>
            <person name="Zhou S."/>
            <person name="Mudge J."/>
            <person name="Bharti A.K."/>
            <person name="Murray J.D."/>
            <person name="Naoumkina M.A."/>
            <person name="Rosen B."/>
            <person name="Silverstein K.A."/>
            <person name="Tang H."/>
            <person name="Rombauts S."/>
            <person name="Zhao P.X."/>
            <person name="Zhou P."/>
            <person name="Barbe V."/>
            <person name="Bardou P."/>
            <person name="Bechner M."/>
            <person name="Bellec A."/>
            <person name="Berger A."/>
            <person name="Berges H."/>
            <person name="Bidwell S."/>
            <person name="Bisseling T."/>
            <person name="Choisne N."/>
            <person name="Couloux A."/>
            <person name="Denny R."/>
            <person name="Deshpande S."/>
            <person name="Dai X."/>
            <person name="Doyle J.J."/>
            <person name="Dudez A.M."/>
            <person name="Farmer A.D."/>
            <person name="Fouteau S."/>
            <person name="Franken C."/>
            <person name="Gibelin C."/>
            <person name="Gish J."/>
            <person name="Goldstein S."/>
            <person name="Gonzalez A.J."/>
            <person name="Green P.J."/>
            <person name="Hallab A."/>
            <person name="Hartog M."/>
            <person name="Hua A."/>
            <person name="Humphray S.J."/>
            <person name="Jeong D.H."/>
            <person name="Jing Y."/>
            <person name="Jocker A."/>
            <person name="Kenton S.M."/>
            <person name="Kim D.J."/>
            <person name="Klee K."/>
            <person name="Lai H."/>
            <person name="Lang C."/>
            <person name="Lin S."/>
            <person name="Macmil S.L."/>
            <person name="Magdelenat G."/>
            <person name="Matthews L."/>
            <person name="McCorrison J."/>
            <person name="Monaghan E.L."/>
            <person name="Mun J.H."/>
            <person name="Najar F.Z."/>
            <person name="Nicholson C."/>
            <person name="Noirot C."/>
            <person name="O'Bleness M."/>
            <person name="Paule C.R."/>
            <person name="Poulain J."/>
            <person name="Prion F."/>
            <person name="Qin B."/>
            <person name="Qu C."/>
            <person name="Retzel E.F."/>
            <person name="Riddle C."/>
            <person name="Sallet E."/>
            <person name="Samain S."/>
            <person name="Samson N."/>
            <person name="Sanders I."/>
            <person name="Saurat O."/>
            <person name="Scarpelli C."/>
            <person name="Schiex T."/>
            <person name="Segurens B."/>
            <person name="Severin A.J."/>
            <person name="Sherrier D.J."/>
            <person name="Shi R."/>
            <person name="Sims S."/>
            <person name="Singer S.R."/>
            <person name="Sinharoy S."/>
            <person name="Sterck L."/>
            <person name="Viollet A."/>
            <person name="Wang B.B."/>
            <person name="Wang K."/>
            <person name="Wang M."/>
            <person name="Wang X."/>
            <person name="Warfsmann J."/>
            <person name="Weissenbach J."/>
            <person name="White D.D."/>
            <person name="White J.D."/>
            <person name="Wiley G.B."/>
            <person name="Wincker P."/>
            <person name="Xing Y."/>
            <person name="Yang L."/>
            <person name="Yao Z."/>
            <person name="Ying F."/>
            <person name="Zhai J."/>
            <person name="Zhou L."/>
            <person name="Zuber A."/>
            <person name="Denarie J."/>
            <person name="Dixon R.A."/>
            <person name="May G.D."/>
            <person name="Schwartz D.C."/>
            <person name="Rogers J."/>
            <person name="Quetier F."/>
            <person name="Town C.D."/>
            <person name="Roe B.A."/>
        </authorList>
    </citation>
    <scope>NUCLEOTIDE SEQUENCE [LARGE SCALE GENOMIC DNA]</scope>
    <source>
        <strain evidence="2">A17</strain>
        <strain evidence="3 4">cv. Jemalong A17</strain>
    </source>
</reference>
<proteinExistence type="predicted"/>
<evidence type="ECO:0000313" key="3">
    <source>
        <dbReference type="EnsemblPlants" id="KEH19651"/>
    </source>
</evidence>
<dbReference type="HOGENOM" id="CLU_2609711_0_0_1"/>
<keyword evidence="4" id="KW-1185">Reference proteome</keyword>
<organism evidence="2 4">
    <name type="scientific">Medicago truncatula</name>
    <name type="common">Barrel medic</name>
    <name type="synonym">Medicago tribuloides</name>
    <dbReference type="NCBI Taxonomy" id="3880"/>
    <lineage>
        <taxon>Eukaryota</taxon>
        <taxon>Viridiplantae</taxon>
        <taxon>Streptophyta</taxon>
        <taxon>Embryophyta</taxon>
        <taxon>Tracheophyta</taxon>
        <taxon>Spermatophyta</taxon>
        <taxon>Magnoliopsida</taxon>
        <taxon>eudicotyledons</taxon>
        <taxon>Gunneridae</taxon>
        <taxon>Pentapetalae</taxon>
        <taxon>rosids</taxon>
        <taxon>fabids</taxon>
        <taxon>Fabales</taxon>
        <taxon>Fabaceae</taxon>
        <taxon>Papilionoideae</taxon>
        <taxon>50 kb inversion clade</taxon>
        <taxon>NPAAA clade</taxon>
        <taxon>Hologalegina</taxon>
        <taxon>IRL clade</taxon>
        <taxon>Trifolieae</taxon>
        <taxon>Medicago</taxon>
    </lineage>
</organism>
<accession>A0A072TR05</accession>
<dbReference type="AlphaFoldDB" id="A0A072TR05"/>